<dbReference type="SUPFAM" id="SSF50156">
    <property type="entry name" value="PDZ domain-like"/>
    <property type="match status" value="1"/>
</dbReference>
<keyword evidence="1" id="KW-0732">Signal</keyword>
<keyword evidence="3" id="KW-0378">Hydrolase</keyword>
<dbReference type="EMBL" id="CP020931">
    <property type="protein sequence ID" value="ARM82466.1"/>
    <property type="molecule type" value="Genomic_DNA"/>
</dbReference>
<gene>
    <name evidence="3" type="ORF">MARSALSMR5_00365</name>
</gene>
<dbReference type="Pfam" id="PF00595">
    <property type="entry name" value="PDZ"/>
    <property type="match status" value="1"/>
</dbReference>
<protein>
    <submittedName>
        <fullName evidence="3">Carboxy-terminal protease</fullName>
    </submittedName>
</protein>
<feature type="domain" description="PDZ" evidence="2">
    <location>
        <begin position="96"/>
        <end position="172"/>
    </location>
</feature>
<evidence type="ECO:0000313" key="4">
    <source>
        <dbReference type="Proteomes" id="UP000193100"/>
    </source>
</evidence>
<proteinExistence type="predicted"/>
<dbReference type="Gene3D" id="2.30.42.10">
    <property type="match status" value="1"/>
</dbReference>
<keyword evidence="3" id="KW-0645">Protease</keyword>
<dbReference type="InterPro" id="IPR001478">
    <property type="entry name" value="PDZ"/>
</dbReference>
<dbReference type="RefSeq" id="WP_085678471.1">
    <property type="nucleotide sequence ID" value="NZ_CP020931.1"/>
</dbReference>
<organism evidence="3 4">
    <name type="scientific">Marinobacter salarius</name>
    <dbReference type="NCBI Taxonomy" id="1420917"/>
    <lineage>
        <taxon>Bacteria</taxon>
        <taxon>Pseudomonadati</taxon>
        <taxon>Pseudomonadota</taxon>
        <taxon>Gammaproteobacteria</taxon>
        <taxon>Pseudomonadales</taxon>
        <taxon>Marinobacteraceae</taxon>
        <taxon>Marinobacter</taxon>
    </lineage>
</organism>
<evidence type="ECO:0000313" key="3">
    <source>
        <dbReference type="EMBL" id="ARM82466.1"/>
    </source>
</evidence>
<dbReference type="InterPro" id="IPR036034">
    <property type="entry name" value="PDZ_sf"/>
</dbReference>
<reference evidence="3 4" key="1">
    <citation type="submission" date="2017-04" db="EMBL/GenBank/DDBJ databases">
        <title>Genome Sequence of Marinobacter salarius strain SMR5 Isolated from a culture of the Diatom Skeletonema marinoi.</title>
        <authorList>
            <person name="Topel M."/>
            <person name="Pinder M.I.M."/>
            <person name="Johansson O.N."/>
            <person name="Kourtchenko O."/>
            <person name="Godhe A."/>
            <person name="Clarke A.K."/>
        </authorList>
    </citation>
    <scope>NUCLEOTIDE SEQUENCE [LARGE SCALE GENOMIC DNA]</scope>
    <source>
        <strain evidence="3 4">SMR5</strain>
    </source>
</reference>
<dbReference type="SMART" id="SM00228">
    <property type="entry name" value="PDZ"/>
    <property type="match status" value="1"/>
</dbReference>
<dbReference type="GO" id="GO:0006508">
    <property type="term" value="P:proteolysis"/>
    <property type="evidence" value="ECO:0007669"/>
    <property type="project" value="UniProtKB-KW"/>
</dbReference>
<sequence length="362" mass="38893">MTFQLKPTLLLLPIVVALGGCASKPETPTDPALMSSNQLFWAGLTQCVRLDSAGEQIKIYPEQAAVTVRPESFAYTWWCQDDIGQFLPSDVSSHPIPEADKPGDGLIGASLEKTEEGFFVSWLTPNGPAATSEQLAVGDQIIAIRPTLDGKPYPVDNLKLSQLVWLIRGTPGTELQLTLLNAANSEPREVTLQRALATQSDFLLVKQRQADLKHKTEAKARKSLVIHDNTGNFMSPYTSDRVTAEWVNKALNANIGATAGSAVGAVAGAYAANKALESVPFGSFIGGMVGSKVGKDVGRSTAIESIGGWEYVRATSDMSFRSLTDMARYLKSEYGSDPNFSDVIQATSQIYPEFATALASSQ</sequence>
<dbReference type="AlphaFoldDB" id="A0A1W6K4W7"/>
<dbReference type="GeneID" id="77254365"/>
<feature type="chain" id="PRO_5012122481" evidence="1">
    <location>
        <begin position="23"/>
        <end position="362"/>
    </location>
</feature>
<accession>A0A1W6K4W7</accession>
<feature type="signal peptide" evidence="1">
    <location>
        <begin position="1"/>
        <end position="22"/>
    </location>
</feature>
<dbReference type="Proteomes" id="UP000193100">
    <property type="component" value="Chromosome"/>
</dbReference>
<dbReference type="GO" id="GO:0008233">
    <property type="term" value="F:peptidase activity"/>
    <property type="evidence" value="ECO:0007669"/>
    <property type="project" value="UniProtKB-KW"/>
</dbReference>
<evidence type="ECO:0000259" key="2">
    <source>
        <dbReference type="PROSITE" id="PS50106"/>
    </source>
</evidence>
<evidence type="ECO:0000256" key="1">
    <source>
        <dbReference type="SAM" id="SignalP"/>
    </source>
</evidence>
<dbReference type="PROSITE" id="PS51257">
    <property type="entry name" value="PROKAR_LIPOPROTEIN"/>
    <property type="match status" value="1"/>
</dbReference>
<dbReference type="PROSITE" id="PS50106">
    <property type="entry name" value="PDZ"/>
    <property type="match status" value="1"/>
</dbReference>
<name>A0A1W6K4W7_9GAMM</name>